<dbReference type="InterPro" id="IPR029066">
    <property type="entry name" value="PLP-binding_barrel"/>
</dbReference>
<dbReference type="InterPro" id="IPR001608">
    <property type="entry name" value="Ala_racemase_N"/>
</dbReference>
<sequence length="216" mass="22652">MIDTNEVADRVAQIRADITSAGGSDVSLVAVTKSFGVDAIRAAALAGCDAVGENYAQELVTKVAQGLPPIDVHFIGTLQSNKVRLLASDVALWQSVDRESVIDELSRRAAGASILIQVDTTGERSKGGIDLSEIDSMRQRAEKAGLHVAGLMTIGPTDGSQAECEKSFRLLRELVNQQALAVCSMGMSADFAIAVACGSTMVRVGSALFGSRPIMN</sequence>
<dbReference type="InterPro" id="IPR011078">
    <property type="entry name" value="PyrdxlP_homeostasis"/>
</dbReference>
<dbReference type="Pfam" id="PF01168">
    <property type="entry name" value="Ala_racemase_N"/>
    <property type="match status" value="1"/>
</dbReference>
<dbReference type="Gene3D" id="3.20.20.10">
    <property type="entry name" value="Alanine racemase"/>
    <property type="match status" value="1"/>
</dbReference>
<dbReference type="CDD" id="cd00635">
    <property type="entry name" value="PLPDE_III_YBL036c_like"/>
    <property type="match status" value="1"/>
</dbReference>
<name>A0A6J6LPL4_9ZZZZ</name>
<dbReference type="NCBIfam" id="TIGR00044">
    <property type="entry name" value="YggS family pyridoxal phosphate-dependent enzyme"/>
    <property type="match status" value="1"/>
</dbReference>
<gene>
    <name evidence="3" type="ORF">UFOPK2334_00034</name>
</gene>
<protein>
    <submittedName>
        <fullName evidence="3">Unannotated protein</fullName>
    </submittedName>
</protein>
<dbReference type="PANTHER" id="PTHR10146">
    <property type="entry name" value="PROLINE SYNTHETASE CO-TRANSCRIBED BACTERIAL HOMOLOG PROTEIN"/>
    <property type="match status" value="1"/>
</dbReference>
<dbReference type="SUPFAM" id="SSF51419">
    <property type="entry name" value="PLP-binding barrel"/>
    <property type="match status" value="1"/>
</dbReference>
<organism evidence="3">
    <name type="scientific">freshwater metagenome</name>
    <dbReference type="NCBI Taxonomy" id="449393"/>
    <lineage>
        <taxon>unclassified sequences</taxon>
        <taxon>metagenomes</taxon>
        <taxon>ecological metagenomes</taxon>
    </lineage>
</organism>
<keyword evidence="1" id="KW-0663">Pyridoxal phosphate</keyword>
<dbReference type="PIRSF" id="PIRSF004848">
    <property type="entry name" value="YBL036c_PLPDEIII"/>
    <property type="match status" value="1"/>
</dbReference>
<dbReference type="HAMAP" id="MF_02087">
    <property type="entry name" value="PLP_homeostasis"/>
    <property type="match status" value="1"/>
</dbReference>
<dbReference type="AlphaFoldDB" id="A0A6J6LPL4"/>
<dbReference type="PANTHER" id="PTHR10146:SF14">
    <property type="entry name" value="PYRIDOXAL PHOSPHATE HOMEOSTASIS PROTEIN"/>
    <property type="match status" value="1"/>
</dbReference>
<dbReference type="GO" id="GO:0030170">
    <property type="term" value="F:pyridoxal phosphate binding"/>
    <property type="evidence" value="ECO:0007669"/>
    <property type="project" value="InterPro"/>
</dbReference>
<evidence type="ECO:0000259" key="2">
    <source>
        <dbReference type="Pfam" id="PF01168"/>
    </source>
</evidence>
<accession>A0A6J6LPL4</accession>
<proteinExistence type="inferred from homology"/>
<feature type="domain" description="Alanine racemase N-terminal" evidence="2">
    <location>
        <begin position="2"/>
        <end position="213"/>
    </location>
</feature>
<evidence type="ECO:0000313" key="3">
    <source>
        <dbReference type="EMBL" id="CAB4662514.1"/>
    </source>
</evidence>
<dbReference type="EMBL" id="CAEZXA010000001">
    <property type="protein sequence ID" value="CAB4662514.1"/>
    <property type="molecule type" value="Genomic_DNA"/>
</dbReference>
<reference evidence="3" key="1">
    <citation type="submission" date="2020-05" db="EMBL/GenBank/DDBJ databases">
        <authorList>
            <person name="Chiriac C."/>
            <person name="Salcher M."/>
            <person name="Ghai R."/>
            <person name="Kavagutti S V."/>
        </authorList>
    </citation>
    <scope>NUCLEOTIDE SEQUENCE</scope>
</reference>
<evidence type="ECO:0000256" key="1">
    <source>
        <dbReference type="ARBA" id="ARBA00022898"/>
    </source>
</evidence>